<organism evidence="2">
    <name type="scientific">Ananas comosus var. bracteatus</name>
    <name type="common">red pineapple</name>
    <dbReference type="NCBI Taxonomy" id="296719"/>
    <lineage>
        <taxon>Eukaryota</taxon>
        <taxon>Viridiplantae</taxon>
        <taxon>Streptophyta</taxon>
        <taxon>Embryophyta</taxon>
        <taxon>Tracheophyta</taxon>
        <taxon>Spermatophyta</taxon>
        <taxon>Magnoliopsida</taxon>
        <taxon>Liliopsida</taxon>
        <taxon>Poales</taxon>
        <taxon>Bromeliaceae</taxon>
        <taxon>Bromelioideae</taxon>
        <taxon>Ananas</taxon>
    </lineage>
</organism>
<evidence type="ECO:0000313" key="2">
    <source>
        <dbReference type="EMBL" id="CAD1822972.1"/>
    </source>
</evidence>
<protein>
    <submittedName>
        <fullName evidence="2">Uncharacterized protein</fullName>
    </submittedName>
</protein>
<sequence length="112" mass="12095">MRWSSGRSSALRRIDGKPTVALGAEVPNATIGTVLAGIAIGVAAYCGLPWIQLRLSGRQFAHALKRCFGKFRLAIAFILSLAAAAAAAYVRNLVRETYSQNFPNMRGFSRPN</sequence>
<feature type="transmembrane region" description="Helical" evidence="1">
    <location>
        <begin position="29"/>
        <end position="51"/>
    </location>
</feature>
<proteinExistence type="predicted"/>
<keyword evidence="1" id="KW-0472">Membrane</keyword>
<evidence type="ECO:0000256" key="1">
    <source>
        <dbReference type="SAM" id="Phobius"/>
    </source>
</evidence>
<reference evidence="2" key="1">
    <citation type="submission" date="2020-07" db="EMBL/GenBank/DDBJ databases">
        <authorList>
            <person name="Lin J."/>
        </authorList>
    </citation>
    <scope>NUCLEOTIDE SEQUENCE</scope>
</reference>
<accession>A0A6V7NWJ0</accession>
<keyword evidence="1" id="KW-0812">Transmembrane</keyword>
<keyword evidence="1" id="KW-1133">Transmembrane helix</keyword>
<feature type="transmembrane region" description="Helical" evidence="1">
    <location>
        <begin position="71"/>
        <end position="90"/>
    </location>
</feature>
<gene>
    <name evidence="2" type="ORF">CB5_LOCUS6183</name>
</gene>
<name>A0A6V7NWJ0_ANACO</name>
<dbReference type="EMBL" id="LR862142">
    <property type="protein sequence ID" value="CAD1822972.1"/>
    <property type="molecule type" value="Genomic_DNA"/>
</dbReference>
<dbReference type="AlphaFoldDB" id="A0A6V7NWJ0"/>